<gene>
    <name evidence="1" type="ORF">KL86CLO1_10258</name>
</gene>
<evidence type="ECO:0000313" key="1">
    <source>
        <dbReference type="EMBL" id="SBV92520.1"/>
    </source>
</evidence>
<organism evidence="1">
    <name type="scientific">uncultured Eubacteriales bacterium</name>
    <dbReference type="NCBI Taxonomy" id="172733"/>
    <lineage>
        <taxon>Bacteria</taxon>
        <taxon>Bacillati</taxon>
        <taxon>Bacillota</taxon>
        <taxon>Clostridia</taxon>
        <taxon>Eubacteriales</taxon>
        <taxon>environmental samples</taxon>
    </lineage>
</organism>
<accession>A0A212IZB2</accession>
<dbReference type="AlphaFoldDB" id="A0A212IZB2"/>
<proteinExistence type="predicted"/>
<dbReference type="EMBL" id="FLUN01000001">
    <property type="protein sequence ID" value="SBV92520.1"/>
    <property type="molecule type" value="Genomic_DNA"/>
</dbReference>
<name>A0A212IZB2_9FIRM</name>
<sequence length="74" mass="8428">MLIISTPLKADQVKEVLDGYQKDGVTIRFLQKDGMRLRFEVTGVKGYDATDLAKSIIRSHEFGNALYFSAMWQD</sequence>
<reference evidence="1" key="1">
    <citation type="submission" date="2016-04" db="EMBL/GenBank/DDBJ databases">
        <authorList>
            <person name="Evans L.H."/>
            <person name="Alamgir A."/>
            <person name="Owens N."/>
            <person name="Weber N.D."/>
            <person name="Virtaneva K."/>
            <person name="Barbian K."/>
            <person name="Babar A."/>
            <person name="Rosenke K."/>
        </authorList>
    </citation>
    <scope>NUCLEOTIDE SEQUENCE</scope>
    <source>
        <strain evidence="1">86</strain>
    </source>
</reference>
<protein>
    <submittedName>
        <fullName evidence="1">Uncharacterized protein</fullName>
    </submittedName>
</protein>